<gene>
    <name evidence="2" type="ORF">OCS_02631</name>
</gene>
<proteinExistence type="predicted"/>
<name>T5AGZ3_OPHSC</name>
<reference evidence="2 3" key="1">
    <citation type="journal article" date="2013" name="Chin. Sci. Bull.">
        <title>Genome survey uncovers the secrets of sex and lifestyle in caterpillar fungus.</title>
        <authorList>
            <person name="Hu X."/>
            <person name="Zhang Y."/>
            <person name="Xiao G."/>
            <person name="Zheng P."/>
            <person name="Xia Y."/>
            <person name="Zhang X."/>
            <person name="St Leger R.J."/>
            <person name="Liu X."/>
            <person name="Wang C."/>
        </authorList>
    </citation>
    <scope>NUCLEOTIDE SEQUENCE [LARGE SCALE GENOMIC DNA]</scope>
    <source>
        <strain evidence="3">Co18 / CGMCC 3.14243</strain>
        <tissue evidence="2">Fruit-body</tissue>
    </source>
</reference>
<dbReference type="HOGENOM" id="CLU_748217_0_0_1"/>
<feature type="compositionally biased region" description="Basic and acidic residues" evidence="1">
    <location>
        <begin position="237"/>
        <end position="246"/>
    </location>
</feature>
<evidence type="ECO:0000313" key="3">
    <source>
        <dbReference type="Proteomes" id="UP000019374"/>
    </source>
</evidence>
<protein>
    <submittedName>
        <fullName evidence="2">Uncharacterized protein</fullName>
    </submittedName>
</protein>
<feature type="compositionally biased region" description="Polar residues" evidence="1">
    <location>
        <begin position="99"/>
        <end position="110"/>
    </location>
</feature>
<organism evidence="2 3">
    <name type="scientific">Ophiocordyceps sinensis (strain Co18 / CGMCC 3.14243)</name>
    <name type="common">Yarsagumba caterpillar fungus</name>
    <name type="synonym">Hirsutella sinensis</name>
    <dbReference type="NCBI Taxonomy" id="911162"/>
    <lineage>
        <taxon>Eukaryota</taxon>
        <taxon>Fungi</taxon>
        <taxon>Dikarya</taxon>
        <taxon>Ascomycota</taxon>
        <taxon>Pezizomycotina</taxon>
        <taxon>Sordariomycetes</taxon>
        <taxon>Hypocreomycetidae</taxon>
        <taxon>Hypocreales</taxon>
        <taxon>Ophiocordycipitaceae</taxon>
        <taxon>Ophiocordyceps</taxon>
    </lineage>
</organism>
<sequence>MNASGYNDKAKLAAALELARSFKSSKQKEMTGRPAPRGTTVKPPTRGMPAPRGTIARPTIPSQRYNGLGKFGAPLQFNQPPLIGNASLDFLSRRDQATPAPSTTPQNAGRPSTGPVAVVPQPAPGSSNVQEASGLDMSAKSHVFETRKPVGAAPTDPGSLMDHFFTLVDEANDSPRKPAQAKESLIDFGDGDLLTPEPSEQQCSAGSDLLGLDTYDQSSTLIGALSTTPPRVDAGTADEKTTEGKTRLSPCASDFVPAEAVPSGGNVQTLGVIPQGAWLNSMPMAGVPSIAYMVIVPLPGVAPFDGQQAFQAQPQMDPFAVRPSVDTQAREMRSGIRKSSRTSFVSTACYGSLTGFGEKERRAQERISEA</sequence>
<dbReference type="EMBL" id="KE652446">
    <property type="protein sequence ID" value="EQL01661.1"/>
    <property type="molecule type" value="Genomic_DNA"/>
</dbReference>
<feature type="region of interest" description="Disordered" evidence="1">
    <location>
        <begin position="96"/>
        <end position="133"/>
    </location>
</feature>
<feature type="region of interest" description="Disordered" evidence="1">
    <location>
        <begin position="21"/>
        <end position="63"/>
    </location>
</feature>
<dbReference type="AlphaFoldDB" id="T5AGZ3"/>
<dbReference type="Proteomes" id="UP000019374">
    <property type="component" value="Unassembled WGS sequence"/>
</dbReference>
<accession>T5AGZ3</accession>
<evidence type="ECO:0000256" key="1">
    <source>
        <dbReference type="SAM" id="MobiDB-lite"/>
    </source>
</evidence>
<evidence type="ECO:0000313" key="2">
    <source>
        <dbReference type="EMBL" id="EQL01661.1"/>
    </source>
</evidence>
<feature type="region of interest" description="Disordered" evidence="1">
    <location>
        <begin position="224"/>
        <end position="247"/>
    </location>
</feature>